<evidence type="ECO:0000313" key="11">
    <source>
        <dbReference type="Proteomes" id="UP000184073"/>
    </source>
</evidence>
<dbReference type="GO" id="GO:0000981">
    <property type="term" value="F:DNA-binding transcription factor activity, RNA polymerase II-specific"/>
    <property type="evidence" value="ECO:0007669"/>
    <property type="project" value="InterPro"/>
</dbReference>
<evidence type="ECO:0000256" key="7">
    <source>
        <dbReference type="ARBA" id="ARBA00023242"/>
    </source>
</evidence>
<evidence type="ECO:0000256" key="8">
    <source>
        <dbReference type="SAM" id="MobiDB-lite"/>
    </source>
</evidence>
<dbReference type="Proteomes" id="UP000184073">
    <property type="component" value="Unassembled WGS sequence"/>
</dbReference>
<keyword evidence="2" id="KW-0479">Metal-binding</keyword>
<name>A0A1L9PUY2_ASPVE</name>
<comment type="subcellular location">
    <subcellularLocation>
        <location evidence="1">Nucleus</location>
    </subcellularLocation>
</comment>
<keyword evidence="3" id="KW-0862">Zinc</keyword>
<dbReference type="InterPro" id="IPR007219">
    <property type="entry name" value="XnlR_reg_dom"/>
</dbReference>
<keyword evidence="6" id="KW-0804">Transcription</keyword>
<evidence type="ECO:0000259" key="9">
    <source>
        <dbReference type="PROSITE" id="PS50048"/>
    </source>
</evidence>
<evidence type="ECO:0000256" key="3">
    <source>
        <dbReference type="ARBA" id="ARBA00022833"/>
    </source>
</evidence>
<dbReference type="InterPro" id="IPR001138">
    <property type="entry name" value="Zn2Cys6_DnaBD"/>
</dbReference>
<dbReference type="Gene3D" id="4.10.240.10">
    <property type="entry name" value="Zn(2)-C6 fungal-type DNA-binding domain"/>
    <property type="match status" value="1"/>
</dbReference>
<proteinExistence type="predicted"/>
<dbReference type="VEuPathDB" id="FungiDB:ASPVEDRAFT_839580"/>
<dbReference type="OrthoDB" id="2154091at2759"/>
<dbReference type="Pfam" id="PF04082">
    <property type="entry name" value="Fungal_trans"/>
    <property type="match status" value="1"/>
</dbReference>
<dbReference type="SMART" id="SM00906">
    <property type="entry name" value="Fungal_trans"/>
    <property type="match status" value="1"/>
</dbReference>
<dbReference type="PANTHER" id="PTHR31313">
    <property type="entry name" value="TY1 ENHANCER ACTIVATOR"/>
    <property type="match status" value="1"/>
</dbReference>
<evidence type="ECO:0000256" key="5">
    <source>
        <dbReference type="ARBA" id="ARBA00023125"/>
    </source>
</evidence>
<dbReference type="GO" id="GO:0005634">
    <property type="term" value="C:nucleus"/>
    <property type="evidence" value="ECO:0007669"/>
    <property type="project" value="UniProtKB-SubCell"/>
</dbReference>
<dbReference type="EMBL" id="KV878132">
    <property type="protein sequence ID" value="OJJ05328.1"/>
    <property type="molecule type" value="Genomic_DNA"/>
</dbReference>
<dbReference type="GO" id="GO:0006351">
    <property type="term" value="P:DNA-templated transcription"/>
    <property type="evidence" value="ECO:0007669"/>
    <property type="project" value="InterPro"/>
</dbReference>
<sequence length="699" mass="78688">MGNQEKRRDITCRTCNCCRLKKVRCDGIRPRCRSCRVRDQACEYPPDARRAATRGKKEDIRQLQGQLEQYRRMTWPGPNPVSSRNGGLGPVCLSETSMELPAPSQYSTPLPACMNEVVDSQRAQTTEVPQPDAPVQVPSPESVADDSEEQVYGVTNLLRIQSLQGILVSPPSGTGYAVPSCDKRAQQELISAAAIGRQAELTIFSMPSILQHIDFDGVSRDLGMHLLGLHWNRQHLSYLLSYRPAIMDSLINNGPYVNKLLLNAIFYTSSLYSDHCFSYLKDSNPQESARRFYTRFKTLLPDYLEKPSMPTIVALLLCGSTLVPQSKQSAGWTLCGMAYRMLIDLGYHLDVSPTAQKHLPTSLSTTETEIRKRVFWGAYVCDKFQSIFLGRCPALHASVGTISMGYLDTYEELEEWKPYTDHLTPVDPRVPAYRGRPSYALSTFHNLIPLCTIAGRIIEEFYSPRVDCVPESRLLQVKLEVRDSLDNWRSSLPLHLRFDPNTDETPPPHQITAHTTYWTLIILLEQPFIKHDVSADSELQEDGTEKCIEAAIQIWRLVQAYREAFTLRRAQYSISYATYCAALVMLKQCPRDRVGYIQCVHFFWDALLEFQRGCSAGLKKPLKLLKSLMACIEDVARENDVNQPGGTQASGPNMQGNGVRDFDQGLANLGDPGSWGDLGFDALSDEFSFANDMTFDLFI</sequence>
<dbReference type="InterPro" id="IPR051615">
    <property type="entry name" value="Transcr_Regulatory_Elem"/>
</dbReference>
<dbReference type="InterPro" id="IPR036864">
    <property type="entry name" value="Zn2-C6_fun-type_DNA-bd_sf"/>
</dbReference>
<organism evidence="10 11">
    <name type="scientific">Aspergillus versicolor CBS 583.65</name>
    <dbReference type="NCBI Taxonomy" id="1036611"/>
    <lineage>
        <taxon>Eukaryota</taxon>
        <taxon>Fungi</taxon>
        <taxon>Dikarya</taxon>
        <taxon>Ascomycota</taxon>
        <taxon>Pezizomycotina</taxon>
        <taxon>Eurotiomycetes</taxon>
        <taxon>Eurotiomycetidae</taxon>
        <taxon>Eurotiales</taxon>
        <taxon>Aspergillaceae</taxon>
        <taxon>Aspergillus</taxon>
        <taxon>Aspergillus subgen. Nidulantes</taxon>
    </lineage>
</organism>
<keyword evidence="11" id="KW-1185">Reference proteome</keyword>
<dbReference type="PROSITE" id="PS50048">
    <property type="entry name" value="ZN2_CY6_FUNGAL_2"/>
    <property type="match status" value="1"/>
</dbReference>
<dbReference type="CDD" id="cd12148">
    <property type="entry name" value="fungal_TF_MHR"/>
    <property type="match status" value="1"/>
</dbReference>
<dbReference type="STRING" id="1036611.A0A1L9PUY2"/>
<dbReference type="GeneID" id="63732986"/>
<protein>
    <recommendedName>
        <fullName evidence="9">Zn(2)-C6 fungal-type domain-containing protein</fullName>
    </recommendedName>
</protein>
<evidence type="ECO:0000313" key="10">
    <source>
        <dbReference type="EMBL" id="OJJ05328.1"/>
    </source>
</evidence>
<reference evidence="11" key="1">
    <citation type="journal article" date="2017" name="Genome Biol.">
        <title>Comparative genomics reveals high biological diversity and specific adaptations in the industrially and medically important fungal genus Aspergillus.</title>
        <authorList>
            <person name="de Vries R.P."/>
            <person name="Riley R."/>
            <person name="Wiebenga A."/>
            <person name="Aguilar-Osorio G."/>
            <person name="Amillis S."/>
            <person name="Uchima C.A."/>
            <person name="Anderluh G."/>
            <person name="Asadollahi M."/>
            <person name="Askin M."/>
            <person name="Barry K."/>
            <person name="Battaglia E."/>
            <person name="Bayram O."/>
            <person name="Benocci T."/>
            <person name="Braus-Stromeyer S.A."/>
            <person name="Caldana C."/>
            <person name="Canovas D."/>
            <person name="Cerqueira G.C."/>
            <person name="Chen F."/>
            <person name="Chen W."/>
            <person name="Choi C."/>
            <person name="Clum A."/>
            <person name="Dos Santos R.A."/>
            <person name="Damasio A.R."/>
            <person name="Diallinas G."/>
            <person name="Emri T."/>
            <person name="Fekete E."/>
            <person name="Flipphi M."/>
            <person name="Freyberg S."/>
            <person name="Gallo A."/>
            <person name="Gournas C."/>
            <person name="Habgood R."/>
            <person name="Hainaut M."/>
            <person name="Harispe M.L."/>
            <person name="Henrissat B."/>
            <person name="Hilden K.S."/>
            <person name="Hope R."/>
            <person name="Hossain A."/>
            <person name="Karabika E."/>
            <person name="Karaffa L."/>
            <person name="Karanyi Z."/>
            <person name="Krasevec N."/>
            <person name="Kuo A."/>
            <person name="Kusch H."/>
            <person name="LaButti K."/>
            <person name="Lagendijk E.L."/>
            <person name="Lapidus A."/>
            <person name="Levasseur A."/>
            <person name="Lindquist E."/>
            <person name="Lipzen A."/>
            <person name="Logrieco A.F."/>
            <person name="MacCabe A."/>
            <person name="Maekelae M.R."/>
            <person name="Malavazi I."/>
            <person name="Melin P."/>
            <person name="Meyer V."/>
            <person name="Mielnichuk N."/>
            <person name="Miskei M."/>
            <person name="Molnar A.P."/>
            <person name="Mule G."/>
            <person name="Ngan C.Y."/>
            <person name="Orejas M."/>
            <person name="Orosz E."/>
            <person name="Ouedraogo J.P."/>
            <person name="Overkamp K.M."/>
            <person name="Park H.-S."/>
            <person name="Perrone G."/>
            <person name="Piumi F."/>
            <person name="Punt P.J."/>
            <person name="Ram A.F."/>
            <person name="Ramon A."/>
            <person name="Rauscher S."/>
            <person name="Record E."/>
            <person name="Riano-Pachon D.M."/>
            <person name="Robert V."/>
            <person name="Roehrig J."/>
            <person name="Ruller R."/>
            <person name="Salamov A."/>
            <person name="Salih N.S."/>
            <person name="Samson R.A."/>
            <person name="Sandor E."/>
            <person name="Sanguinetti M."/>
            <person name="Schuetze T."/>
            <person name="Sepcic K."/>
            <person name="Shelest E."/>
            <person name="Sherlock G."/>
            <person name="Sophianopoulou V."/>
            <person name="Squina F.M."/>
            <person name="Sun H."/>
            <person name="Susca A."/>
            <person name="Todd R.B."/>
            <person name="Tsang A."/>
            <person name="Unkles S.E."/>
            <person name="van de Wiele N."/>
            <person name="van Rossen-Uffink D."/>
            <person name="Oliveira J.V."/>
            <person name="Vesth T.C."/>
            <person name="Visser J."/>
            <person name="Yu J.-H."/>
            <person name="Zhou M."/>
            <person name="Andersen M.R."/>
            <person name="Archer D.B."/>
            <person name="Baker S.E."/>
            <person name="Benoit I."/>
            <person name="Brakhage A.A."/>
            <person name="Braus G.H."/>
            <person name="Fischer R."/>
            <person name="Frisvad J.C."/>
            <person name="Goldman G.H."/>
            <person name="Houbraken J."/>
            <person name="Oakley B."/>
            <person name="Pocsi I."/>
            <person name="Scazzocchio C."/>
            <person name="Seiboth B."/>
            <person name="vanKuyk P.A."/>
            <person name="Wortman J."/>
            <person name="Dyer P.S."/>
            <person name="Grigoriev I.V."/>
        </authorList>
    </citation>
    <scope>NUCLEOTIDE SEQUENCE [LARGE SCALE GENOMIC DNA]</scope>
    <source>
        <strain evidence="11">CBS 583.65</strain>
    </source>
</reference>
<dbReference type="AlphaFoldDB" id="A0A1L9PUY2"/>
<dbReference type="PANTHER" id="PTHR31313:SF86">
    <property type="entry name" value="ZN(2)-C6 FUNGAL-TYPE DOMAIN-CONTAINING PROTEIN"/>
    <property type="match status" value="1"/>
</dbReference>
<feature type="domain" description="Zn(2)-C6 fungal-type" evidence="9">
    <location>
        <begin position="14"/>
        <end position="44"/>
    </location>
</feature>
<evidence type="ECO:0000256" key="1">
    <source>
        <dbReference type="ARBA" id="ARBA00004123"/>
    </source>
</evidence>
<evidence type="ECO:0000256" key="6">
    <source>
        <dbReference type="ARBA" id="ARBA00023163"/>
    </source>
</evidence>
<keyword evidence="7" id="KW-0539">Nucleus</keyword>
<dbReference type="CDD" id="cd00067">
    <property type="entry name" value="GAL4"/>
    <property type="match status" value="1"/>
</dbReference>
<evidence type="ECO:0000256" key="2">
    <source>
        <dbReference type="ARBA" id="ARBA00022723"/>
    </source>
</evidence>
<keyword evidence="5" id="KW-0238">DNA-binding</keyword>
<dbReference type="SUPFAM" id="SSF57701">
    <property type="entry name" value="Zn2/Cys6 DNA-binding domain"/>
    <property type="match status" value="1"/>
</dbReference>
<evidence type="ECO:0000256" key="4">
    <source>
        <dbReference type="ARBA" id="ARBA00023015"/>
    </source>
</evidence>
<dbReference type="PROSITE" id="PS00463">
    <property type="entry name" value="ZN2_CY6_FUNGAL_1"/>
    <property type="match status" value="1"/>
</dbReference>
<gene>
    <name evidence="10" type="ORF">ASPVEDRAFT_839580</name>
</gene>
<dbReference type="RefSeq" id="XP_040671090.1">
    <property type="nucleotide sequence ID" value="XM_040817475.1"/>
</dbReference>
<feature type="region of interest" description="Disordered" evidence="8">
    <location>
        <begin position="121"/>
        <end position="145"/>
    </location>
</feature>
<keyword evidence="4" id="KW-0805">Transcription regulation</keyword>
<dbReference type="GO" id="GO:0003677">
    <property type="term" value="F:DNA binding"/>
    <property type="evidence" value="ECO:0007669"/>
    <property type="project" value="UniProtKB-KW"/>
</dbReference>
<accession>A0A1L9PUY2</accession>
<dbReference type="GO" id="GO:0008270">
    <property type="term" value="F:zinc ion binding"/>
    <property type="evidence" value="ECO:0007669"/>
    <property type="project" value="InterPro"/>
</dbReference>